<organism evidence="2">
    <name type="scientific">Caldilinea aerophila</name>
    <dbReference type="NCBI Taxonomy" id="133453"/>
    <lineage>
        <taxon>Bacteria</taxon>
        <taxon>Bacillati</taxon>
        <taxon>Chloroflexota</taxon>
        <taxon>Caldilineae</taxon>
        <taxon>Caldilineales</taxon>
        <taxon>Caldilineaceae</taxon>
        <taxon>Caldilinea</taxon>
    </lineage>
</organism>
<evidence type="ECO:0000313" key="2">
    <source>
        <dbReference type="EMBL" id="HDX33316.1"/>
    </source>
</evidence>
<gene>
    <name evidence="2" type="ORF">ENQ20_17790</name>
</gene>
<dbReference type="EMBL" id="DSMG01000185">
    <property type="protein sequence ID" value="HDX33316.1"/>
    <property type="molecule type" value="Genomic_DNA"/>
</dbReference>
<comment type="caution">
    <text evidence="2">The sequence shown here is derived from an EMBL/GenBank/DDBJ whole genome shotgun (WGS) entry which is preliminary data.</text>
</comment>
<proteinExistence type="predicted"/>
<dbReference type="InterPro" id="IPR025989">
    <property type="entry name" value="Virulence_F_dom"/>
</dbReference>
<name>A0A7C1FJF0_9CHLR</name>
<dbReference type="Pfam" id="PF13769">
    <property type="entry name" value="Virulence_fact"/>
    <property type="match status" value="1"/>
</dbReference>
<evidence type="ECO:0000259" key="1">
    <source>
        <dbReference type="Pfam" id="PF13769"/>
    </source>
</evidence>
<reference evidence="2" key="1">
    <citation type="journal article" date="2020" name="mSystems">
        <title>Genome- and Community-Level Interaction Insights into Carbon Utilization and Element Cycling Functions of Hydrothermarchaeota in Hydrothermal Sediment.</title>
        <authorList>
            <person name="Zhou Z."/>
            <person name="Liu Y."/>
            <person name="Xu W."/>
            <person name="Pan J."/>
            <person name="Luo Z.H."/>
            <person name="Li M."/>
        </authorList>
    </citation>
    <scope>NUCLEOTIDE SEQUENCE [LARGE SCALE GENOMIC DNA]</scope>
    <source>
        <strain evidence="2">SpSt-289</strain>
    </source>
</reference>
<feature type="domain" description="Virulence factor" evidence="1">
    <location>
        <begin position="8"/>
        <end position="85"/>
    </location>
</feature>
<sequence>MASYQILYWSDIPVQVKAWVGRNRCSVPLSARFVEAVDAAAMAAGLTGSDAYTEQYRWSETQEREGSPEEVAAAVAAELEAQHPEINWRATAQRLRKQRRNNG</sequence>
<accession>A0A7C1FJF0</accession>
<protein>
    <recommendedName>
        <fullName evidence="1">Virulence factor domain-containing protein</fullName>
    </recommendedName>
</protein>
<dbReference type="AlphaFoldDB" id="A0A7C1FJF0"/>